<dbReference type="EMBL" id="JAAGBB010000037">
    <property type="protein sequence ID" value="MBR0667579.1"/>
    <property type="molecule type" value="Genomic_DNA"/>
</dbReference>
<dbReference type="SUPFAM" id="SSF75304">
    <property type="entry name" value="Amidase signature (AS) enzymes"/>
    <property type="match status" value="1"/>
</dbReference>
<dbReference type="PANTHER" id="PTHR11895">
    <property type="entry name" value="TRANSAMIDASE"/>
    <property type="match status" value="1"/>
</dbReference>
<dbReference type="Gene3D" id="3.90.1300.10">
    <property type="entry name" value="Amidase signature (AS) domain"/>
    <property type="match status" value="1"/>
</dbReference>
<proteinExistence type="predicted"/>
<dbReference type="InterPro" id="IPR000120">
    <property type="entry name" value="Amidase"/>
</dbReference>
<evidence type="ECO:0000256" key="1">
    <source>
        <dbReference type="SAM" id="MobiDB-lite"/>
    </source>
</evidence>
<accession>A0ABS5F4U2</accession>
<evidence type="ECO:0000259" key="2">
    <source>
        <dbReference type="Pfam" id="PF01425"/>
    </source>
</evidence>
<protein>
    <submittedName>
        <fullName evidence="3">Amidase</fullName>
    </submittedName>
</protein>
<feature type="domain" description="Amidase" evidence="2">
    <location>
        <begin position="26"/>
        <end position="418"/>
    </location>
</feature>
<dbReference type="PANTHER" id="PTHR11895:SF151">
    <property type="entry name" value="GLUTAMYL-TRNA(GLN) AMIDOTRANSFERASE SUBUNIT A"/>
    <property type="match status" value="1"/>
</dbReference>
<feature type="region of interest" description="Disordered" evidence="1">
    <location>
        <begin position="130"/>
        <end position="151"/>
    </location>
</feature>
<gene>
    <name evidence="3" type="ORF">GXW71_24695</name>
</gene>
<dbReference type="Pfam" id="PF01425">
    <property type="entry name" value="Amidase"/>
    <property type="match status" value="1"/>
</dbReference>
<dbReference type="RefSeq" id="WP_211855358.1">
    <property type="nucleotide sequence ID" value="NZ_JAAGBB010000037.1"/>
</dbReference>
<evidence type="ECO:0000313" key="4">
    <source>
        <dbReference type="Proteomes" id="UP001196870"/>
    </source>
</evidence>
<dbReference type="Proteomes" id="UP001196870">
    <property type="component" value="Unassembled WGS sequence"/>
</dbReference>
<keyword evidence="4" id="KW-1185">Reference proteome</keyword>
<sequence>MTDVTLLPATELARRLRTGETSATAIMEAHLERIRMREPQLRAFVYLDEKVALAEARAADARRRSGTEPGPLHGLPIGVKDVLDVAAMPSGYGSPIWADHVPRADAASVAMARAAGAVVIGKTVTTEFATREPGPTVNPANPAHTPGGSSSGSAAGVAAHFFPLAYGTQTAGSILRPAAFCGVVGYMPTHGAIHRAGMKVMSESLDTIGALARTVPDCALMIAGATGRSLGDPAVKPDRAPHLLLCLGPTAEQAAPETLALMEHVAELVVRAGAKVTRREMPSIVTSAAKAHPVVMNMEGAQALAWELTQHREQVSNVLREKLETARALPADALREARDTFVAARAAFPGVIADYDAVLTPAAVGEAPRRLDWTGDPAFNLLWTALHAPCVSVPAGSGPNGLPLGVQIVAAPGKDREALQWAEWVRHALS</sequence>
<dbReference type="InterPro" id="IPR023631">
    <property type="entry name" value="Amidase_dom"/>
</dbReference>
<evidence type="ECO:0000313" key="3">
    <source>
        <dbReference type="EMBL" id="MBR0667579.1"/>
    </source>
</evidence>
<dbReference type="InterPro" id="IPR036928">
    <property type="entry name" value="AS_sf"/>
</dbReference>
<comment type="caution">
    <text evidence="3">The sequence shown here is derived from an EMBL/GenBank/DDBJ whole genome shotgun (WGS) entry which is preliminary data.</text>
</comment>
<name>A0ABS5F4U2_9PROT</name>
<organism evidence="3 4">
    <name type="scientific">Plastoroseomonas hellenica</name>
    <dbReference type="NCBI Taxonomy" id="2687306"/>
    <lineage>
        <taxon>Bacteria</taxon>
        <taxon>Pseudomonadati</taxon>
        <taxon>Pseudomonadota</taxon>
        <taxon>Alphaproteobacteria</taxon>
        <taxon>Acetobacterales</taxon>
        <taxon>Acetobacteraceae</taxon>
        <taxon>Plastoroseomonas</taxon>
    </lineage>
</organism>
<reference evidence="4" key="1">
    <citation type="journal article" date="2021" name="Syst. Appl. Microbiol.">
        <title>Roseomonas hellenica sp. nov., isolated from roots of wild-growing Alkanna tinctoria.</title>
        <authorList>
            <person name="Rat A."/>
            <person name="Naranjo H.D."/>
            <person name="Lebbe L."/>
            <person name="Cnockaert M."/>
            <person name="Krigas N."/>
            <person name="Grigoriadou K."/>
            <person name="Maloupa E."/>
            <person name="Willems A."/>
        </authorList>
    </citation>
    <scope>NUCLEOTIDE SEQUENCE [LARGE SCALE GENOMIC DNA]</scope>
    <source>
        <strain evidence="4">LMG 31523</strain>
    </source>
</reference>